<organism evidence="1 2">
    <name type="scientific">Melastoma candidum</name>
    <dbReference type="NCBI Taxonomy" id="119954"/>
    <lineage>
        <taxon>Eukaryota</taxon>
        <taxon>Viridiplantae</taxon>
        <taxon>Streptophyta</taxon>
        <taxon>Embryophyta</taxon>
        <taxon>Tracheophyta</taxon>
        <taxon>Spermatophyta</taxon>
        <taxon>Magnoliopsida</taxon>
        <taxon>eudicotyledons</taxon>
        <taxon>Gunneridae</taxon>
        <taxon>Pentapetalae</taxon>
        <taxon>rosids</taxon>
        <taxon>malvids</taxon>
        <taxon>Myrtales</taxon>
        <taxon>Melastomataceae</taxon>
        <taxon>Melastomatoideae</taxon>
        <taxon>Melastomateae</taxon>
        <taxon>Melastoma</taxon>
    </lineage>
</organism>
<protein>
    <submittedName>
        <fullName evidence="1">Uncharacterized protein</fullName>
    </submittedName>
</protein>
<name>A0ACB9RGA4_9MYRT</name>
<evidence type="ECO:0000313" key="2">
    <source>
        <dbReference type="Proteomes" id="UP001057402"/>
    </source>
</evidence>
<dbReference type="EMBL" id="CM042883">
    <property type="protein sequence ID" value="KAI4376473.1"/>
    <property type="molecule type" value="Genomic_DNA"/>
</dbReference>
<proteinExistence type="predicted"/>
<comment type="caution">
    <text evidence="1">The sequence shown here is derived from an EMBL/GenBank/DDBJ whole genome shotgun (WGS) entry which is preliminary data.</text>
</comment>
<gene>
    <name evidence="1" type="ORF">MLD38_014230</name>
</gene>
<dbReference type="Proteomes" id="UP001057402">
    <property type="component" value="Chromosome 4"/>
</dbReference>
<evidence type="ECO:0000313" key="1">
    <source>
        <dbReference type="EMBL" id="KAI4376473.1"/>
    </source>
</evidence>
<accession>A0ACB9RGA4</accession>
<sequence>MSSSILLVRTALLLGIIFSSTIPALGSSDSPAFFVFGDSTVDPGNNNYIGTTPEFRADFEPYGRNGFFDKPTGRFSDGRVIVDFIAEYAGLPIIPAYKQPGADFSHGANFASGGAGVLPETNRGMVIDLPTQLKDFEEVEKWLIEKVGTDKAKEVLREAVYFISIGSNDYLGGYRGNPEMRQRYRPEAFIGTVVGNLTSTIQDLYEKGARKFGFLSIGPLGCLPALRAQNAATSGNNNGACLEEASSLAQAHNNALKSLLFSLSAIFRDIKYCNSDFYDWIEDKLNNPAKHGFKDGERACCGAGPFGGLYTCGGQREAKEYSLCKDADMEGYIWFDSFHPTERIHEEYARMFWDGPSSLVGPYTLRQLFTGKRIIADYVDDPKEEDPFASLS</sequence>
<keyword evidence="2" id="KW-1185">Reference proteome</keyword>
<reference evidence="2" key="1">
    <citation type="journal article" date="2023" name="Front. Plant Sci.">
        <title>Chromosomal-level genome assembly of Melastoma candidum provides insights into trichome evolution.</title>
        <authorList>
            <person name="Zhong Y."/>
            <person name="Wu W."/>
            <person name="Sun C."/>
            <person name="Zou P."/>
            <person name="Liu Y."/>
            <person name="Dai S."/>
            <person name="Zhou R."/>
        </authorList>
    </citation>
    <scope>NUCLEOTIDE SEQUENCE [LARGE SCALE GENOMIC DNA]</scope>
</reference>